<evidence type="ECO:0000313" key="2">
    <source>
        <dbReference type="EMBL" id="TFK31882.1"/>
    </source>
</evidence>
<evidence type="ECO:0000256" key="1">
    <source>
        <dbReference type="SAM" id="Phobius"/>
    </source>
</evidence>
<keyword evidence="3" id="KW-1185">Reference proteome</keyword>
<keyword evidence="1" id="KW-1133">Transmembrane helix</keyword>
<gene>
    <name evidence="2" type="ORF">BDQ12DRAFT_729141</name>
</gene>
<organism evidence="2 3">
    <name type="scientific">Crucibulum laeve</name>
    <dbReference type="NCBI Taxonomy" id="68775"/>
    <lineage>
        <taxon>Eukaryota</taxon>
        <taxon>Fungi</taxon>
        <taxon>Dikarya</taxon>
        <taxon>Basidiomycota</taxon>
        <taxon>Agaricomycotina</taxon>
        <taxon>Agaricomycetes</taxon>
        <taxon>Agaricomycetidae</taxon>
        <taxon>Agaricales</taxon>
        <taxon>Agaricineae</taxon>
        <taxon>Nidulariaceae</taxon>
        <taxon>Crucibulum</taxon>
    </lineage>
</organism>
<keyword evidence="1" id="KW-0812">Transmembrane</keyword>
<accession>A0A5C3LGS4</accession>
<keyword evidence="1" id="KW-0472">Membrane</keyword>
<protein>
    <submittedName>
        <fullName evidence="2">Uncharacterized protein</fullName>
    </submittedName>
</protein>
<evidence type="ECO:0000313" key="3">
    <source>
        <dbReference type="Proteomes" id="UP000308652"/>
    </source>
</evidence>
<reference evidence="2 3" key="1">
    <citation type="journal article" date="2019" name="Nat. Ecol. Evol.">
        <title>Megaphylogeny resolves global patterns of mushroom evolution.</title>
        <authorList>
            <person name="Varga T."/>
            <person name="Krizsan K."/>
            <person name="Foldi C."/>
            <person name="Dima B."/>
            <person name="Sanchez-Garcia M."/>
            <person name="Sanchez-Ramirez S."/>
            <person name="Szollosi G.J."/>
            <person name="Szarkandi J.G."/>
            <person name="Papp V."/>
            <person name="Albert L."/>
            <person name="Andreopoulos W."/>
            <person name="Angelini C."/>
            <person name="Antonin V."/>
            <person name="Barry K.W."/>
            <person name="Bougher N.L."/>
            <person name="Buchanan P."/>
            <person name="Buyck B."/>
            <person name="Bense V."/>
            <person name="Catcheside P."/>
            <person name="Chovatia M."/>
            <person name="Cooper J."/>
            <person name="Damon W."/>
            <person name="Desjardin D."/>
            <person name="Finy P."/>
            <person name="Geml J."/>
            <person name="Haridas S."/>
            <person name="Hughes K."/>
            <person name="Justo A."/>
            <person name="Karasinski D."/>
            <person name="Kautmanova I."/>
            <person name="Kiss B."/>
            <person name="Kocsube S."/>
            <person name="Kotiranta H."/>
            <person name="LaButti K.M."/>
            <person name="Lechner B.E."/>
            <person name="Liimatainen K."/>
            <person name="Lipzen A."/>
            <person name="Lukacs Z."/>
            <person name="Mihaltcheva S."/>
            <person name="Morgado L.N."/>
            <person name="Niskanen T."/>
            <person name="Noordeloos M.E."/>
            <person name="Ohm R.A."/>
            <person name="Ortiz-Santana B."/>
            <person name="Ovrebo C."/>
            <person name="Racz N."/>
            <person name="Riley R."/>
            <person name="Savchenko A."/>
            <person name="Shiryaev A."/>
            <person name="Soop K."/>
            <person name="Spirin V."/>
            <person name="Szebenyi C."/>
            <person name="Tomsovsky M."/>
            <person name="Tulloss R.E."/>
            <person name="Uehling J."/>
            <person name="Grigoriev I.V."/>
            <person name="Vagvolgyi C."/>
            <person name="Papp T."/>
            <person name="Martin F.M."/>
            <person name="Miettinen O."/>
            <person name="Hibbett D.S."/>
            <person name="Nagy L.G."/>
        </authorList>
    </citation>
    <scope>NUCLEOTIDE SEQUENCE [LARGE SCALE GENOMIC DNA]</scope>
    <source>
        <strain evidence="2 3">CBS 166.37</strain>
    </source>
</reference>
<dbReference type="AlphaFoldDB" id="A0A5C3LGS4"/>
<dbReference type="EMBL" id="ML213699">
    <property type="protein sequence ID" value="TFK31882.1"/>
    <property type="molecule type" value="Genomic_DNA"/>
</dbReference>
<proteinExistence type="predicted"/>
<name>A0A5C3LGS4_9AGAR</name>
<sequence length="107" mass="11855">MDTTTMTIRTTTNHTSPTLADANMTIATLTTTLLIHFLIHIWNIAISTTLTTWIHQRSAQQQPLRTLAPLQVARWDNSLSLQAWLPVLVKPERRTVITQVAAVVGGG</sequence>
<feature type="transmembrane region" description="Helical" evidence="1">
    <location>
        <begin position="33"/>
        <end position="55"/>
    </location>
</feature>
<dbReference type="Proteomes" id="UP000308652">
    <property type="component" value="Unassembled WGS sequence"/>
</dbReference>